<organism evidence="2 3">
    <name type="scientific">Prunus dulcis</name>
    <name type="common">Almond</name>
    <name type="synonym">Amygdalus dulcis</name>
    <dbReference type="NCBI Taxonomy" id="3755"/>
    <lineage>
        <taxon>Eukaryota</taxon>
        <taxon>Viridiplantae</taxon>
        <taxon>Streptophyta</taxon>
        <taxon>Embryophyta</taxon>
        <taxon>Tracheophyta</taxon>
        <taxon>Spermatophyta</taxon>
        <taxon>Magnoliopsida</taxon>
        <taxon>eudicotyledons</taxon>
        <taxon>Gunneridae</taxon>
        <taxon>Pentapetalae</taxon>
        <taxon>rosids</taxon>
        <taxon>fabids</taxon>
        <taxon>Rosales</taxon>
        <taxon>Rosaceae</taxon>
        <taxon>Amygdaloideae</taxon>
        <taxon>Amygdaleae</taxon>
        <taxon>Prunus</taxon>
    </lineage>
</organism>
<feature type="compositionally biased region" description="Basic and acidic residues" evidence="1">
    <location>
        <begin position="1"/>
        <end position="16"/>
    </location>
</feature>
<dbReference type="AlphaFoldDB" id="A0AAD4ZXM1"/>
<name>A0AAD4ZXM1_PRUDU</name>
<feature type="region of interest" description="Disordered" evidence="1">
    <location>
        <begin position="1"/>
        <end position="22"/>
    </location>
</feature>
<reference evidence="2 3" key="1">
    <citation type="journal article" date="2022" name="G3 (Bethesda)">
        <title>Whole-genome sequence and methylome profiling of the almond [Prunus dulcis (Mill.) D.A. Webb] cultivar 'Nonpareil'.</title>
        <authorList>
            <person name="D'Amico-Willman K.M."/>
            <person name="Ouma W.Z."/>
            <person name="Meulia T."/>
            <person name="Sideli G.M."/>
            <person name="Gradziel T.M."/>
            <person name="Fresnedo-Ramirez J."/>
        </authorList>
    </citation>
    <scope>NUCLEOTIDE SEQUENCE [LARGE SCALE GENOMIC DNA]</scope>
    <source>
        <strain evidence="2">Clone GOH B32 T37-40</strain>
    </source>
</reference>
<proteinExistence type="predicted"/>
<dbReference type="EMBL" id="JAJFAZ020000001">
    <property type="protein sequence ID" value="KAI5356170.1"/>
    <property type="molecule type" value="Genomic_DNA"/>
</dbReference>
<comment type="caution">
    <text evidence="2">The sequence shown here is derived from an EMBL/GenBank/DDBJ whole genome shotgun (WGS) entry which is preliminary data.</text>
</comment>
<gene>
    <name evidence="2" type="ORF">L3X38_009065</name>
</gene>
<accession>A0AAD4ZXM1</accession>
<evidence type="ECO:0000256" key="1">
    <source>
        <dbReference type="SAM" id="MobiDB-lite"/>
    </source>
</evidence>
<dbReference type="Proteomes" id="UP001054821">
    <property type="component" value="Chromosome 1"/>
</dbReference>
<evidence type="ECO:0000313" key="2">
    <source>
        <dbReference type="EMBL" id="KAI5356170.1"/>
    </source>
</evidence>
<keyword evidence="3" id="KW-1185">Reference proteome</keyword>
<evidence type="ECO:0000313" key="3">
    <source>
        <dbReference type="Proteomes" id="UP001054821"/>
    </source>
</evidence>
<sequence>MKWEKADWDPKVDPGPHGRASSGEKFVFRFRRAAPLARPVTPYTHHHRSNRDQSIVGSQNCSLGVVKIALLALYISFAQYRLDKLELQHGALSHELQR</sequence>
<protein>
    <submittedName>
        <fullName evidence="2">Uncharacterized protein</fullName>
    </submittedName>
</protein>